<dbReference type="EC" id="1.14.99.-" evidence="7"/>
<dbReference type="GO" id="GO:0016491">
    <property type="term" value="F:oxidoreductase activity"/>
    <property type="evidence" value="ECO:0007669"/>
    <property type="project" value="UniProtKB-KW"/>
</dbReference>
<sequence>MQIDIIGSGFAGLVSACFLAKNGHEVHVHEKNEMVGGRARTFKAEGFTFDMGPSWYWMPDLIDKIFEDLGEKRSDYIDLKRLDPSYRVFWNDKTNTDMPASLEELYRVFDDLEKDGGKKLKRFLEDAQVKYKVGTEKFLEKPGLSLLELIDVEVFKNFFKLDLFKSVEKDVCNRFESYKARSILRFPVLFLGEMPHRIPSLYTLMNYADLKLGTWYPKGGMQQLAQALKQIAEKHGAIFHLNRPVTGLECANNKVTHLNFEGHSKTVEQVVAGADYNFVEQQLIPKEYRRYSPDYWDKRKMAPSSLIYYLGVNKKLENVEHHNLFFDEDLVEHGKQIYDQPEWPDSPLFYACVTSKTEPEVAPEGSENLFLLMPLAPGVEDNEVLREKYLNIMLERMERHTGQSIRGSIVYKRSYCINDFKEDYNSYKGNAYGLANTLMQTANLKPKITSKLDNLVFCGQLTVPGPGVPPALISGKVAAKLVLQKGA</sequence>
<dbReference type="InterPro" id="IPR002937">
    <property type="entry name" value="Amino_oxidase"/>
</dbReference>
<dbReference type="InterPro" id="IPR036188">
    <property type="entry name" value="FAD/NAD-bd_sf"/>
</dbReference>
<dbReference type="Pfam" id="PF01593">
    <property type="entry name" value="Amino_oxidase"/>
    <property type="match status" value="1"/>
</dbReference>
<gene>
    <name evidence="7" type="ORF">HELGO_WM25148</name>
</gene>
<proteinExistence type="inferred from homology"/>
<dbReference type="PANTHER" id="PTHR43734">
    <property type="entry name" value="PHYTOENE DESATURASE"/>
    <property type="match status" value="1"/>
</dbReference>
<evidence type="ECO:0000259" key="6">
    <source>
        <dbReference type="Pfam" id="PF01593"/>
    </source>
</evidence>
<evidence type="ECO:0000313" key="7">
    <source>
        <dbReference type="EMBL" id="CAA6829614.1"/>
    </source>
</evidence>
<keyword evidence="3 5" id="KW-0125">Carotenoid biosynthesis</keyword>
<dbReference type="PANTHER" id="PTHR43734:SF1">
    <property type="entry name" value="PHYTOENE DESATURASE"/>
    <property type="match status" value="1"/>
</dbReference>
<dbReference type="Gene3D" id="3.50.50.60">
    <property type="entry name" value="FAD/NAD(P)-binding domain"/>
    <property type="match status" value="2"/>
</dbReference>
<name>A0A6S6UHV0_9BACT</name>
<organism evidence="7">
    <name type="scientific">uncultured Aureispira sp</name>
    <dbReference type="NCBI Taxonomy" id="1331704"/>
    <lineage>
        <taxon>Bacteria</taxon>
        <taxon>Pseudomonadati</taxon>
        <taxon>Bacteroidota</taxon>
        <taxon>Saprospiria</taxon>
        <taxon>Saprospirales</taxon>
        <taxon>Saprospiraceae</taxon>
        <taxon>Aureispira</taxon>
        <taxon>environmental samples</taxon>
    </lineage>
</organism>
<evidence type="ECO:0000256" key="5">
    <source>
        <dbReference type="RuleBase" id="RU362075"/>
    </source>
</evidence>
<dbReference type="AlphaFoldDB" id="A0A6S6UHV0"/>
<dbReference type="GO" id="GO:0016117">
    <property type="term" value="P:carotenoid biosynthetic process"/>
    <property type="evidence" value="ECO:0007669"/>
    <property type="project" value="UniProtKB-KW"/>
</dbReference>
<evidence type="ECO:0000256" key="1">
    <source>
        <dbReference type="ARBA" id="ARBA00004829"/>
    </source>
</evidence>
<keyword evidence="4 5" id="KW-0560">Oxidoreductase</keyword>
<dbReference type="NCBIfam" id="TIGR02734">
    <property type="entry name" value="crtI_fam"/>
    <property type="match status" value="1"/>
</dbReference>
<dbReference type="SUPFAM" id="SSF51905">
    <property type="entry name" value="FAD/NAD(P)-binding domain"/>
    <property type="match status" value="1"/>
</dbReference>
<feature type="domain" description="Amine oxidase" evidence="6">
    <location>
        <begin position="10"/>
        <end position="483"/>
    </location>
</feature>
<reference evidence="7" key="1">
    <citation type="submission" date="2020-01" db="EMBL/GenBank/DDBJ databases">
        <authorList>
            <person name="Meier V. D."/>
            <person name="Meier V D."/>
        </authorList>
    </citation>
    <scope>NUCLEOTIDE SEQUENCE</scope>
    <source>
        <strain evidence="7">HLG_WM_MAG_10</strain>
    </source>
</reference>
<accession>A0A6S6UHV0</accession>
<evidence type="ECO:0000256" key="2">
    <source>
        <dbReference type="ARBA" id="ARBA00006046"/>
    </source>
</evidence>
<dbReference type="EMBL" id="CACVAQ010000505">
    <property type="protein sequence ID" value="CAA6829614.1"/>
    <property type="molecule type" value="Genomic_DNA"/>
</dbReference>
<comment type="similarity">
    <text evidence="2 5">Belongs to the carotenoid/retinoid oxidoreductase family.</text>
</comment>
<comment type="pathway">
    <text evidence="1 5">Carotenoid biosynthesis.</text>
</comment>
<evidence type="ECO:0000256" key="3">
    <source>
        <dbReference type="ARBA" id="ARBA00022746"/>
    </source>
</evidence>
<protein>
    <submittedName>
        <fullName evidence="7">Phytoene dehydrogenase (EC)</fullName>
        <ecNumber evidence="7">1.14.99.-</ecNumber>
    </submittedName>
</protein>
<evidence type="ECO:0000256" key="4">
    <source>
        <dbReference type="ARBA" id="ARBA00023002"/>
    </source>
</evidence>
<dbReference type="InterPro" id="IPR014105">
    <property type="entry name" value="Carotenoid/retinoid_OxRdtase"/>
</dbReference>
<dbReference type="PRINTS" id="PR00419">
    <property type="entry name" value="ADXRDTASE"/>
</dbReference>